<sequence>MDSTNPSASRVSVRVGTTEYLVDVQKIPYFASFANFQALCGREAIHNEIPFFDTIHYGVENGYRHFLRRLPSELSDYHIFCETLEFLAVDVLGGRKLGEVFSDLWRGKYDWVAEGGKKGGSKTLARDSAFRLVYLFLLGEFESDVRDSNTAFQATLFVISHPSIFMCKTRKMVRKAFEDRFNVTSRQAKELKNWPVCERHASFLEDDATTEEEALDVDCCSDKVVIATY</sequence>
<organism evidence="1 2">
    <name type="scientific">Colletotrichum sojae</name>
    <dbReference type="NCBI Taxonomy" id="2175907"/>
    <lineage>
        <taxon>Eukaryota</taxon>
        <taxon>Fungi</taxon>
        <taxon>Dikarya</taxon>
        <taxon>Ascomycota</taxon>
        <taxon>Pezizomycotina</taxon>
        <taxon>Sordariomycetes</taxon>
        <taxon>Hypocreomycetidae</taxon>
        <taxon>Glomerellales</taxon>
        <taxon>Glomerellaceae</taxon>
        <taxon>Colletotrichum</taxon>
        <taxon>Colletotrichum orchidearum species complex</taxon>
    </lineage>
</organism>
<protein>
    <submittedName>
        <fullName evidence="1">Geranylgeranyl pyrophosphate synthetase</fullName>
    </submittedName>
</protein>
<dbReference type="AlphaFoldDB" id="A0A8H6MQM1"/>
<comment type="caution">
    <text evidence="1">The sequence shown here is derived from an EMBL/GenBank/DDBJ whole genome shotgun (WGS) entry which is preliminary data.</text>
</comment>
<evidence type="ECO:0000313" key="1">
    <source>
        <dbReference type="EMBL" id="KAF6805562.1"/>
    </source>
</evidence>
<name>A0A8H6MQM1_9PEZI</name>
<gene>
    <name evidence="1" type="ORF">CSOJ01_09431</name>
</gene>
<accession>A0A8H6MQM1</accession>
<proteinExistence type="predicted"/>
<reference evidence="1 2" key="1">
    <citation type="journal article" date="2020" name="Phytopathology">
        <title>Genome Sequence Resources of Colletotrichum truncatum, C. plurivorum, C. musicola, and C. sojae: Four Species Pathogenic to Soybean (Glycine max).</title>
        <authorList>
            <person name="Rogerio F."/>
            <person name="Boufleur T.R."/>
            <person name="Ciampi-Guillardi M."/>
            <person name="Sukno S.A."/>
            <person name="Thon M.R."/>
            <person name="Massola Junior N.S."/>
            <person name="Baroncelli R."/>
        </authorList>
    </citation>
    <scope>NUCLEOTIDE SEQUENCE [LARGE SCALE GENOMIC DNA]</scope>
    <source>
        <strain evidence="1 2">LFN0009</strain>
    </source>
</reference>
<evidence type="ECO:0000313" key="2">
    <source>
        <dbReference type="Proteomes" id="UP000652219"/>
    </source>
</evidence>
<dbReference type="EMBL" id="WIGN01000179">
    <property type="protein sequence ID" value="KAF6805562.1"/>
    <property type="molecule type" value="Genomic_DNA"/>
</dbReference>
<keyword evidence="2" id="KW-1185">Reference proteome</keyword>
<dbReference type="Proteomes" id="UP000652219">
    <property type="component" value="Unassembled WGS sequence"/>
</dbReference>